<accession>A0A0G0BCW6</accession>
<protein>
    <recommendedName>
        <fullName evidence="4">LVIVD repeat protein</fullName>
    </recommendedName>
</protein>
<comment type="caution">
    <text evidence="2">The sequence shown here is derived from an EMBL/GenBank/DDBJ whole genome shotgun (WGS) entry which is preliminary data.</text>
</comment>
<dbReference type="SUPFAM" id="SSF54523">
    <property type="entry name" value="Pili subunits"/>
    <property type="match status" value="1"/>
</dbReference>
<evidence type="ECO:0000313" key="2">
    <source>
        <dbReference type="EMBL" id="KKP67328.1"/>
    </source>
</evidence>
<evidence type="ECO:0008006" key="4">
    <source>
        <dbReference type="Google" id="ProtNLM"/>
    </source>
</evidence>
<dbReference type="Pfam" id="PF08309">
    <property type="entry name" value="LVIVD"/>
    <property type="match status" value="2"/>
</dbReference>
<dbReference type="AlphaFoldDB" id="A0A0G0BCW6"/>
<evidence type="ECO:0000313" key="3">
    <source>
        <dbReference type="Proteomes" id="UP000034127"/>
    </source>
</evidence>
<keyword evidence="1" id="KW-0472">Membrane</keyword>
<name>A0A0G0BCW6_9BACT</name>
<feature type="transmembrane region" description="Helical" evidence="1">
    <location>
        <begin position="12"/>
        <end position="31"/>
    </location>
</feature>
<keyword evidence="1" id="KW-0812">Transmembrane</keyword>
<gene>
    <name evidence="2" type="ORF">UR63_C0016G0007</name>
</gene>
<organism evidence="2 3">
    <name type="scientific">Candidatus Roizmanbacteria bacterium GW2011_GWC2_35_12</name>
    <dbReference type="NCBI Taxonomy" id="1618485"/>
    <lineage>
        <taxon>Bacteria</taxon>
        <taxon>Candidatus Roizmaniibacteriota</taxon>
    </lineage>
</organism>
<evidence type="ECO:0000256" key="1">
    <source>
        <dbReference type="SAM" id="Phobius"/>
    </source>
</evidence>
<proteinExistence type="predicted"/>
<reference evidence="2 3" key="1">
    <citation type="journal article" date="2015" name="Nature">
        <title>rRNA introns, odd ribosomes, and small enigmatic genomes across a large radiation of phyla.</title>
        <authorList>
            <person name="Brown C.T."/>
            <person name="Hug L.A."/>
            <person name="Thomas B.C."/>
            <person name="Sharon I."/>
            <person name="Castelle C.J."/>
            <person name="Singh A."/>
            <person name="Wilkins M.J."/>
            <person name="Williams K.H."/>
            <person name="Banfield J.F."/>
        </authorList>
    </citation>
    <scope>NUCLEOTIDE SEQUENCE [LARGE SCALE GENOMIC DNA]</scope>
</reference>
<sequence>MKLKKAQTLIELLIVIFLLAILLPAIMYGFMSSREGKAQQEQRIRASALLRQSEEAVRTVREKGWNDFAVNGTYHSEIVNSNWSLLPDPIVRNGFTETIVISDTYRDDNGNIVALGGVRDPSTKKVNLTLSWSLPKETSITSRLYIVRLDNITKTYTNHLDFDSGQNNGTTIADTVGTEIIGDAQIQLGAGGGGGDWCDPSKSITEVDLPKSGVANAISAIEGAVFAGTGENAAGVSFAKVGLTINEDPPTALINATFDGYKTNSVFGESNFAYLTTDTSHSQVVILDLTQFNDPPTNSKYQEVGTLDIGTGSVRGQSIYVVNNMAYLTSSNSKLFIFDITDRANPILKNSGGLSLDGVGQKILVAGDYAYIATNSTTYQMEIVNISNPTSPNITGYLNLNSTQSGTDIYINTTNENVTRVYLVTTPQSGKNNFYIINVENKASPTISGLSGYDTGGMTPKGVTVVTGNRAIIVGTGGTNQYQVLNIENETAPLVSCGGLQYATGVHGVSSVLQTNGFAYSYIITGDADAELKIILGGSGGQYSASGDYTSENYDTGFDTAFNRFIANVIMGGQTTLKMQVAVAPSINNSCTGINYTFVGPDLNNPSGSYFTPTNNVISGIVPYKTINPNFVNPGQCFAYKLFFTSDDSTQTPIFYDLILNYSP</sequence>
<dbReference type="InterPro" id="IPR013211">
    <property type="entry name" value="LVIVD"/>
</dbReference>
<dbReference type="Proteomes" id="UP000034127">
    <property type="component" value="Unassembled WGS sequence"/>
</dbReference>
<keyword evidence="1" id="KW-1133">Transmembrane helix</keyword>
<dbReference type="InterPro" id="IPR045584">
    <property type="entry name" value="Pilin-like"/>
</dbReference>
<dbReference type="EMBL" id="LBPX01000016">
    <property type="protein sequence ID" value="KKP67328.1"/>
    <property type="molecule type" value="Genomic_DNA"/>
</dbReference>